<proteinExistence type="predicted"/>
<dbReference type="InterPro" id="IPR001387">
    <property type="entry name" value="Cro/C1-type_HTH"/>
</dbReference>
<reference evidence="2 3" key="1">
    <citation type="submission" date="2018-06" db="EMBL/GenBank/DDBJ databases">
        <authorList>
            <consortium name="Pathogen Informatics"/>
            <person name="Doyle S."/>
        </authorList>
    </citation>
    <scope>NUCLEOTIDE SEQUENCE [LARGE SCALE GENOMIC DNA]</scope>
    <source>
        <strain evidence="2 3">NCTC5664</strain>
    </source>
</reference>
<dbReference type="Proteomes" id="UP000254502">
    <property type="component" value="Unassembled WGS sequence"/>
</dbReference>
<name>A0A380DTS2_STAAU</name>
<gene>
    <name evidence="2" type="ORF">NCTC5664_01972</name>
</gene>
<evidence type="ECO:0000259" key="1">
    <source>
        <dbReference type="Pfam" id="PF13443"/>
    </source>
</evidence>
<dbReference type="EMBL" id="UHAQ01000002">
    <property type="protein sequence ID" value="SUK50587.1"/>
    <property type="molecule type" value="Genomic_DNA"/>
</dbReference>
<dbReference type="AlphaFoldDB" id="A0A380DTS2"/>
<dbReference type="GO" id="GO:0003677">
    <property type="term" value="F:DNA binding"/>
    <property type="evidence" value="ECO:0007669"/>
    <property type="project" value="InterPro"/>
</dbReference>
<dbReference type="Pfam" id="PF13443">
    <property type="entry name" value="HTH_26"/>
    <property type="match status" value="1"/>
</dbReference>
<evidence type="ECO:0000313" key="2">
    <source>
        <dbReference type="EMBL" id="SUK50587.1"/>
    </source>
</evidence>
<protein>
    <submittedName>
        <fullName evidence="2">Mobile element-associated transcriptional regulator, putative</fullName>
    </submittedName>
</protein>
<evidence type="ECO:0000313" key="3">
    <source>
        <dbReference type="Proteomes" id="UP000254502"/>
    </source>
</evidence>
<organism evidence="2 3">
    <name type="scientific">Staphylococcus aureus</name>
    <dbReference type="NCBI Taxonomy" id="1280"/>
    <lineage>
        <taxon>Bacteria</taxon>
        <taxon>Bacillati</taxon>
        <taxon>Bacillota</taxon>
        <taxon>Bacilli</taxon>
        <taxon>Bacillales</taxon>
        <taxon>Staphylococcaceae</taxon>
        <taxon>Staphylococcus</taxon>
    </lineage>
</organism>
<sequence length="222" mass="26091">MIRNKLSDLLGERQIKISNLSIMTGIARSTLTPIYFNHSEMIKIDTINKICMALNINVDEFFESVNFDIDFIHDEDAIENIFNFISSDENGIYEFNIDVPSICQIQEKNTKHIFDIKFKTTSDTKLDDSLIFIGEDNKGKDIWTEGTSEIFYEMKFNDIDDKNTYLEFKNELSIGMQLVLKNKIVDFIRNFLLEKFKNYDDNQYFSQPKQNIEKLIKKVNIK</sequence>
<dbReference type="InterPro" id="IPR010982">
    <property type="entry name" value="Lambda_DNA-bd_dom_sf"/>
</dbReference>
<dbReference type="CDD" id="cd00093">
    <property type="entry name" value="HTH_XRE"/>
    <property type="match status" value="1"/>
</dbReference>
<dbReference type="Gene3D" id="1.10.260.40">
    <property type="entry name" value="lambda repressor-like DNA-binding domains"/>
    <property type="match status" value="1"/>
</dbReference>
<feature type="domain" description="HTH cro/C1-type" evidence="1">
    <location>
        <begin position="5"/>
        <end position="63"/>
    </location>
</feature>
<accession>A0A380DTS2</accession>
<dbReference type="SUPFAM" id="SSF47413">
    <property type="entry name" value="lambda repressor-like DNA-binding domains"/>
    <property type="match status" value="1"/>
</dbReference>